<dbReference type="PANTHER" id="PTHR43586:SF15">
    <property type="entry name" value="BLR3095 PROTEIN"/>
    <property type="match status" value="1"/>
</dbReference>
<feature type="domain" description="Aminotransferase class V" evidence="2">
    <location>
        <begin position="49"/>
        <end position="349"/>
    </location>
</feature>
<dbReference type="Proteomes" id="UP000298213">
    <property type="component" value="Unassembled WGS sequence"/>
</dbReference>
<dbReference type="Gene3D" id="3.90.1150.10">
    <property type="entry name" value="Aspartate Aminotransferase, domain 1"/>
    <property type="match status" value="1"/>
</dbReference>
<keyword evidence="3" id="KW-0032">Aminotransferase</keyword>
<keyword evidence="1" id="KW-0663">Pyridoxal phosphate</keyword>
<gene>
    <name evidence="3" type="ORF">E2493_14640</name>
</gene>
<dbReference type="GO" id="GO:0008483">
    <property type="term" value="F:transaminase activity"/>
    <property type="evidence" value="ECO:0007669"/>
    <property type="project" value="UniProtKB-KW"/>
</dbReference>
<proteinExistence type="predicted"/>
<dbReference type="EMBL" id="SPDV01000030">
    <property type="protein sequence ID" value="TFI57518.1"/>
    <property type="molecule type" value="Genomic_DNA"/>
</dbReference>
<reference evidence="3 4" key="1">
    <citation type="submission" date="2019-03" db="EMBL/GenBank/DDBJ databases">
        <title>Genome sequence of Sphingomonas sp. 17J27-24.</title>
        <authorList>
            <person name="Kim M."/>
            <person name="Maeng S."/>
            <person name="Sathiyaraj S."/>
        </authorList>
    </citation>
    <scope>NUCLEOTIDE SEQUENCE [LARGE SCALE GENOMIC DNA]</scope>
    <source>
        <strain evidence="3 4">17J27-24</strain>
    </source>
</reference>
<evidence type="ECO:0000313" key="3">
    <source>
        <dbReference type="EMBL" id="TFI57518.1"/>
    </source>
</evidence>
<keyword evidence="4" id="KW-1185">Reference proteome</keyword>
<evidence type="ECO:0000313" key="4">
    <source>
        <dbReference type="Proteomes" id="UP000298213"/>
    </source>
</evidence>
<dbReference type="PANTHER" id="PTHR43586">
    <property type="entry name" value="CYSTEINE DESULFURASE"/>
    <property type="match status" value="1"/>
</dbReference>
<dbReference type="InterPro" id="IPR015422">
    <property type="entry name" value="PyrdxlP-dep_Trfase_small"/>
</dbReference>
<dbReference type="InterPro" id="IPR015421">
    <property type="entry name" value="PyrdxlP-dep_Trfase_major"/>
</dbReference>
<sequence length="379" mass="41209">MIPCQRHLFDIPEHVAYFDCAKMAPLLLAAAEAGERGLNRKRHPWNIRAEHFFDESERVRALYARLIGAAPDDVAIVPSVSYGMATVMRNVRVAPGQTVVTLADDFPSGIYAARALARDAEARVVTVPQPEDGGDWSAALLDAIDGDTALVVSPHTHWVHGTVIDVEAVARRCRSVGATLVLDTTQSTGALPLDLAAVDPDYRISASYKWLLGPYSLGFLYVAPRHQQGRPLEEGWITRRGARDFRTLAGYSEELEPSARRFDMGERSNFALLPVAGAALEQLIDWGVADIAETLGAMTGRIEAALAAHGIHARPGRAPHFLSVRFPGGLPEGIEARLAAADVHVSLRGDTMRITPHLYNHDADVDRLLEQLVSAAERG</sequence>
<protein>
    <submittedName>
        <fullName evidence="3">Aminotransferase class V-fold PLP-dependent enzyme</fullName>
    </submittedName>
</protein>
<organism evidence="3 4">
    <name type="scientific">Sphingomonas parva</name>
    <dbReference type="NCBI Taxonomy" id="2555898"/>
    <lineage>
        <taxon>Bacteria</taxon>
        <taxon>Pseudomonadati</taxon>
        <taxon>Pseudomonadota</taxon>
        <taxon>Alphaproteobacteria</taxon>
        <taxon>Sphingomonadales</taxon>
        <taxon>Sphingomonadaceae</taxon>
        <taxon>Sphingomonas</taxon>
    </lineage>
</organism>
<dbReference type="Gene3D" id="3.40.640.10">
    <property type="entry name" value="Type I PLP-dependent aspartate aminotransferase-like (Major domain)"/>
    <property type="match status" value="1"/>
</dbReference>
<dbReference type="Pfam" id="PF00266">
    <property type="entry name" value="Aminotran_5"/>
    <property type="match status" value="1"/>
</dbReference>
<dbReference type="AlphaFoldDB" id="A0A4Y8ZND8"/>
<evidence type="ECO:0000256" key="1">
    <source>
        <dbReference type="ARBA" id="ARBA00022898"/>
    </source>
</evidence>
<dbReference type="SUPFAM" id="SSF53383">
    <property type="entry name" value="PLP-dependent transferases"/>
    <property type="match status" value="1"/>
</dbReference>
<keyword evidence="3" id="KW-0808">Transferase</keyword>
<name>A0A4Y8ZND8_9SPHN</name>
<dbReference type="OrthoDB" id="9812626at2"/>
<evidence type="ECO:0000259" key="2">
    <source>
        <dbReference type="Pfam" id="PF00266"/>
    </source>
</evidence>
<comment type="caution">
    <text evidence="3">The sequence shown here is derived from an EMBL/GenBank/DDBJ whole genome shotgun (WGS) entry which is preliminary data.</text>
</comment>
<dbReference type="InterPro" id="IPR000192">
    <property type="entry name" value="Aminotrans_V_dom"/>
</dbReference>
<accession>A0A4Y8ZND8</accession>
<dbReference type="InterPro" id="IPR015424">
    <property type="entry name" value="PyrdxlP-dep_Trfase"/>
</dbReference>